<gene>
    <name evidence="3" type="ORF">PMG11_07842</name>
</gene>
<feature type="region of interest" description="Disordered" evidence="1">
    <location>
        <begin position="1"/>
        <end position="34"/>
    </location>
</feature>
<dbReference type="PANTHER" id="PTHR28019:SF7">
    <property type="entry name" value="SUR7 PROTEIN"/>
    <property type="match status" value="1"/>
</dbReference>
<dbReference type="GO" id="GO:0051285">
    <property type="term" value="C:cell cortex of cell tip"/>
    <property type="evidence" value="ECO:0007669"/>
    <property type="project" value="TreeGrafter"/>
</dbReference>
<accession>A0A0F7TTR9</accession>
<feature type="transmembrane region" description="Helical" evidence="2">
    <location>
        <begin position="157"/>
        <end position="180"/>
    </location>
</feature>
<evidence type="ECO:0000313" key="3">
    <source>
        <dbReference type="EMBL" id="CEJ59211.1"/>
    </source>
</evidence>
<keyword evidence="2" id="KW-0812">Transmembrane</keyword>
<dbReference type="GO" id="GO:0031505">
    <property type="term" value="P:fungal-type cell wall organization"/>
    <property type="evidence" value="ECO:0007669"/>
    <property type="project" value="TreeGrafter"/>
</dbReference>
<evidence type="ECO:0008006" key="5">
    <source>
        <dbReference type="Google" id="ProtNLM"/>
    </source>
</evidence>
<evidence type="ECO:0000313" key="4">
    <source>
        <dbReference type="Proteomes" id="UP000042958"/>
    </source>
</evidence>
<protein>
    <recommendedName>
        <fullName evidence="5">Actin cortical patch SUR7/pH-response regulator PalI</fullName>
    </recommendedName>
</protein>
<feature type="transmembrane region" description="Helical" evidence="2">
    <location>
        <begin position="192"/>
        <end position="218"/>
    </location>
</feature>
<reference evidence="4" key="1">
    <citation type="journal article" date="2015" name="Genome Announc.">
        <title>Draft genome sequence of the fungus Penicillium brasilianum MG11.</title>
        <authorList>
            <person name="Horn F."/>
            <person name="Linde J."/>
            <person name="Mattern D.J."/>
            <person name="Walther G."/>
            <person name="Guthke R."/>
            <person name="Brakhage A.A."/>
            <person name="Valiante V."/>
        </authorList>
    </citation>
    <scope>NUCLEOTIDE SEQUENCE [LARGE SCALE GENOMIC DNA]</scope>
    <source>
        <strain evidence="4">MG11</strain>
    </source>
</reference>
<dbReference type="PANTHER" id="PTHR28019">
    <property type="entry name" value="CELL MEMBRANE PROTEIN YLR413W-RELATED"/>
    <property type="match status" value="1"/>
</dbReference>
<dbReference type="OrthoDB" id="4159154at2759"/>
<proteinExistence type="predicted"/>
<dbReference type="InterPro" id="IPR009571">
    <property type="entry name" value="SUR7/Rim9-like_fungi"/>
</dbReference>
<dbReference type="AlphaFoldDB" id="A0A0F7TTR9"/>
<keyword evidence="2" id="KW-1133">Transmembrane helix</keyword>
<sequence length="277" mass="29824">MLPLCGNPKEPPRQRKPTHSTSLNASTSLSTPLSMPTYTRRYTRITTKTDNLNFYQLYTPEGSSPTASTSTSISPAHTFYSVHVMSYCQGTLGPVPAGATDLYSSRNVTDCSNRTILFAFNPTAAWPTEITHGPALEWPRVISDDFHAFQMTSRAMAVLYIIGVGAVGTVLLVKGVSVAMPKTQYGLLEFGFLVLGSLSISIASIIATVLAFEFVALINAHGDGSYVSARYGDKFLGMTWASTGLLLVGTLASFMNVFIRGAYVPEAPVLAKDEEEG</sequence>
<evidence type="ECO:0000256" key="1">
    <source>
        <dbReference type="SAM" id="MobiDB-lite"/>
    </source>
</evidence>
<dbReference type="InterPro" id="IPR052413">
    <property type="entry name" value="SUR7_domain"/>
</dbReference>
<dbReference type="Proteomes" id="UP000042958">
    <property type="component" value="Unassembled WGS sequence"/>
</dbReference>
<evidence type="ECO:0000256" key="2">
    <source>
        <dbReference type="SAM" id="Phobius"/>
    </source>
</evidence>
<keyword evidence="4" id="KW-1185">Reference proteome</keyword>
<dbReference type="Pfam" id="PF06687">
    <property type="entry name" value="SUR7"/>
    <property type="match status" value="1"/>
</dbReference>
<feature type="compositionally biased region" description="Low complexity" evidence="1">
    <location>
        <begin position="20"/>
        <end position="34"/>
    </location>
</feature>
<dbReference type="STRING" id="104259.A0A0F7TTR9"/>
<feature type="transmembrane region" description="Helical" evidence="2">
    <location>
        <begin position="239"/>
        <end position="259"/>
    </location>
</feature>
<dbReference type="GO" id="GO:0005886">
    <property type="term" value="C:plasma membrane"/>
    <property type="evidence" value="ECO:0007669"/>
    <property type="project" value="InterPro"/>
</dbReference>
<dbReference type="EMBL" id="CDHK01000007">
    <property type="protein sequence ID" value="CEJ59211.1"/>
    <property type="molecule type" value="Genomic_DNA"/>
</dbReference>
<keyword evidence="2" id="KW-0472">Membrane</keyword>
<organism evidence="3 4">
    <name type="scientific">Penicillium brasilianum</name>
    <dbReference type="NCBI Taxonomy" id="104259"/>
    <lineage>
        <taxon>Eukaryota</taxon>
        <taxon>Fungi</taxon>
        <taxon>Dikarya</taxon>
        <taxon>Ascomycota</taxon>
        <taxon>Pezizomycotina</taxon>
        <taxon>Eurotiomycetes</taxon>
        <taxon>Eurotiomycetidae</taxon>
        <taxon>Eurotiales</taxon>
        <taxon>Aspergillaceae</taxon>
        <taxon>Penicillium</taxon>
    </lineage>
</organism>
<name>A0A0F7TTR9_PENBI</name>